<evidence type="ECO:0000256" key="2">
    <source>
        <dbReference type="ARBA" id="ARBA00006656"/>
    </source>
</evidence>
<evidence type="ECO:0000313" key="10">
    <source>
        <dbReference type="EMBL" id="CAF3776240.1"/>
    </source>
</evidence>
<dbReference type="PANTHER" id="PTHR11848">
    <property type="entry name" value="TGF-BETA FAMILY"/>
    <property type="match status" value="1"/>
</dbReference>
<dbReference type="PRINTS" id="PR00669">
    <property type="entry name" value="INHIBINA"/>
</dbReference>
<dbReference type="GO" id="GO:0008083">
    <property type="term" value="F:growth factor activity"/>
    <property type="evidence" value="ECO:0007669"/>
    <property type="project" value="UniProtKB-KW"/>
</dbReference>
<evidence type="ECO:0000256" key="1">
    <source>
        <dbReference type="ARBA" id="ARBA00004613"/>
    </source>
</evidence>
<keyword evidence="3" id="KW-0964">Secreted</keyword>
<comment type="similarity">
    <text evidence="2 6">Belongs to the TGF-beta family.</text>
</comment>
<feature type="signal peptide" evidence="7">
    <location>
        <begin position="1"/>
        <end position="18"/>
    </location>
</feature>
<feature type="domain" description="TGF-beta family profile" evidence="8">
    <location>
        <begin position="253"/>
        <end position="387"/>
    </location>
</feature>
<dbReference type="EMBL" id="CAJNOE010000282">
    <property type="protein sequence ID" value="CAF1117286.1"/>
    <property type="molecule type" value="Genomic_DNA"/>
</dbReference>
<dbReference type="Proteomes" id="UP000663868">
    <property type="component" value="Unassembled WGS sequence"/>
</dbReference>
<evidence type="ECO:0000256" key="6">
    <source>
        <dbReference type="RuleBase" id="RU000354"/>
    </source>
</evidence>
<comment type="caution">
    <text evidence="9">The sequence shown here is derived from an EMBL/GenBank/DDBJ whole genome shotgun (WGS) entry which is preliminary data.</text>
</comment>
<protein>
    <recommendedName>
        <fullName evidence="8">TGF-beta family profile domain-containing protein</fullName>
    </recommendedName>
</protein>
<keyword evidence="7" id="KW-0732">Signal</keyword>
<dbReference type="PROSITE" id="PS00250">
    <property type="entry name" value="TGF_BETA_1"/>
    <property type="match status" value="1"/>
</dbReference>
<dbReference type="Proteomes" id="UP000663860">
    <property type="component" value="Unassembled WGS sequence"/>
</dbReference>
<evidence type="ECO:0000256" key="4">
    <source>
        <dbReference type="ARBA" id="ARBA00023030"/>
    </source>
</evidence>
<dbReference type="CDD" id="cd13756">
    <property type="entry name" value="TGF_beta_BMPs_GDFs"/>
    <property type="match status" value="1"/>
</dbReference>
<keyword evidence="5" id="KW-1015">Disulfide bond</keyword>
<evidence type="ECO:0000259" key="8">
    <source>
        <dbReference type="PROSITE" id="PS51362"/>
    </source>
</evidence>
<sequence length="387" mass="45555">MLTIQYLIFLIILQLSDLFVLLDIPTTTKSNNVVKYNGDKPSSFRSTNSYYTLFNSSSSSLIDYMKTLYEQEKRNDKQFNYNLIRALAPRIVEIDNVTMYVFDLNVIRRTENLYAVSLHFYKRRTRWPISYSLNEIYSSHRLSSLSAQIQLESDSYGWQSFPIGDIIQRQLNYLTLSQKSDYFGLTFKPTVTTNTQRRNIIELEKFSVYTPFLIIYSNDTKFTNIFEEFIPKNFEQDIKSYEQFEQEVNQRNRIRRSNEEKPSTYDSNLLLPSSNWNDTNIISELDSCSVKPFVIDFSDLGFSSWMIEPKSFMANICLGSCQTKLMTNHALLQYFLQRLGIRNDIELPKAGCVPERYSFLNVFYKSSDYNYIIRRLPNMIVDACQCR</sequence>
<dbReference type="Gene3D" id="2.10.90.10">
    <property type="entry name" value="Cystine-knot cytokines"/>
    <property type="match status" value="1"/>
</dbReference>
<dbReference type="InterPro" id="IPR015615">
    <property type="entry name" value="TGF-beta-rel"/>
</dbReference>
<dbReference type="AlphaFoldDB" id="A0A814Q947"/>
<dbReference type="PANTHER" id="PTHR11848:SF270">
    <property type="entry name" value="BONE MORPHOGENETIC PROTEIN 3-LIKE"/>
    <property type="match status" value="1"/>
</dbReference>
<dbReference type="InterPro" id="IPR029034">
    <property type="entry name" value="Cystine-knot_cytokine"/>
</dbReference>
<name>A0A814Q947_9BILA</name>
<evidence type="ECO:0000313" key="11">
    <source>
        <dbReference type="Proteomes" id="UP000663860"/>
    </source>
</evidence>
<dbReference type="SMART" id="SM00204">
    <property type="entry name" value="TGFB"/>
    <property type="match status" value="1"/>
</dbReference>
<feature type="chain" id="PRO_5035602919" description="TGF-beta family profile domain-containing protein" evidence="7">
    <location>
        <begin position="19"/>
        <end position="387"/>
    </location>
</feature>
<dbReference type="Pfam" id="PF00019">
    <property type="entry name" value="TGF_beta"/>
    <property type="match status" value="1"/>
</dbReference>
<comment type="subcellular location">
    <subcellularLocation>
        <location evidence="1">Secreted</location>
    </subcellularLocation>
</comment>
<dbReference type="PROSITE" id="PS51362">
    <property type="entry name" value="TGF_BETA_2"/>
    <property type="match status" value="1"/>
</dbReference>
<proteinExistence type="inferred from homology"/>
<dbReference type="SUPFAM" id="SSF57501">
    <property type="entry name" value="Cystine-knot cytokines"/>
    <property type="match status" value="1"/>
</dbReference>
<gene>
    <name evidence="9" type="ORF">IZO911_LOCUS23938</name>
    <name evidence="10" type="ORF">KXQ929_LOCUS15659</name>
</gene>
<evidence type="ECO:0000256" key="5">
    <source>
        <dbReference type="ARBA" id="ARBA00023157"/>
    </source>
</evidence>
<dbReference type="InterPro" id="IPR017948">
    <property type="entry name" value="TGFb_CS"/>
</dbReference>
<evidence type="ECO:0000313" key="9">
    <source>
        <dbReference type="EMBL" id="CAF1117286.1"/>
    </source>
</evidence>
<accession>A0A814Q947</accession>
<keyword evidence="4 6" id="KW-0339">Growth factor</keyword>
<evidence type="ECO:0000256" key="7">
    <source>
        <dbReference type="SAM" id="SignalP"/>
    </source>
</evidence>
<dbReference type="EMBL" id="CAJOBB010000918">
    <property type="protein sequence ID" value="CAF3776240.1"/>
    <property type="molecule type" value="Genomic_DNA"/>
</dbReference>
<evidence type="ECO:0000256" key="3">
    <source>
        <dbReference type="ARBA" id="ARBA00022525"/>
    </source>
</evidence>
<dbReference type="GO" id="GO:0005615">
    <property type="term" value="C:extracellular space"/>
    <property type="evidence" value="ECO:0007669"/>
    <property type="project" value="TreeGrafter"/>
</dbReference>
<reference evidence="9" key="1">
    <citation type="submission" date="2021-02" db="EMBL/GenBank/DDBJ databases">
        <authorList>
            <person name="Nowell W R."/>
        </authorList>
    </citation>
    <scope>NUCLEOTIDE SEQUENCE</scope>
</reference>
<dbReference type="InterPro" id="IPR001839">
    <property type="entry name" value="TGF-b_C"/>
</dbReference>
<dbReference type="GO" id="GO:0005125">
    <property type="term" value="F:cytokine activity"/>
    <property type="evidence" value="ECO:0007669"/>
    <property type="project" value="TreeGrafter"/>
</dbReference>
<organism evidence="9 11">
    <name type="scientific">Adineta steineri</name>
    <dbReference type="NCBI Taxonomy" id="433720"/>
    <lineage>
        <taxon>Eukaryota</taxon>
        <taxon>Metazoa</taxon>
        <taxon>Spiralia</taxon>
        <taxon>Gnathifera</taxon>
        <taxon>Rotifera</taxon>
        <taxon>Eurotatoria</taxon>
        <taxon>Bdelloidea</taxon>
        <taxon>Adinetida</taxon>
        <taxon>Adinetidae</taxon>
        <taxon>Adineta</taxon>
    </lineage>
</organism>